<keyword evidence="1" id="KW-1133">Transmembrane helix</keyword>
<sequence>MKRVISDRERNLSKQKENEKAAKKFEKEIVKLGRTIRMYVLYDNFFFYIAIPFVLNISLTPFLFIGDTRVASMVTIFIGVPCSSLFFYLFDSTLNKKQRRWRHMLEERITEYDNFCKMNKVNNNIQ</sequence>
<dbReference type="Proteomes" id="UP000323225">
    <property type="component" value="Unassembled WGS sequence"/>
</dbReference>
<gene>
    <name evidence="2" type="ORF">F0M16_17970</name>
</gene>
<organism evidence="2 3">
    <name type="scientific">Vibrio cholerae</name>
    <dbReference type="NCBI Taxonomy" id="666"/>
    <lineage>
        <taxon>Bacteria</taxon>
        <taxon>Pseudomonadati</taxon>
        <taxon>Pseudomonadota</taxon>
        <taxon>Gammaproteobacteria</taxon>
        <taxon>Vibrionales</taxon>
        <taxon>Vibrionaceae</taxon>
        <taxon>Vibrio</taxon>
    </lineage>
</organism>
<accession>A0A5B1BZM8</accession>
<keyword evidence="1" id="KW-0472">Membrane</keyword>
<reference evidence="2 3" key="1">
    <citation type="submission" date="2019-09" db="EMBL/GenBank/DDBJ databases">
        <authorList>
            <person name="Kritzky A."/>
            <person name="Schelkanova E.Y."/>
            <person name="Alkhova Z.V."/>
            <person name="Smirnova N.I."/>
        </authorList>
    </citation>
    <scope>NUCLEOTIDE SEQUENCE [LARGE SCALE GENOMIC DNA]</scope>
    <source>
        <strain evidence="2 3">M1526</strain>
    </source>
</reference>
<keyword evidence="1" id="KW-0812">Transmembrane</keyword>
<evidence type="ECO:0000256" key="1">
    <source>
        <dbReference type="SAM" id="Phobius"/>
    </source>
</evidence>
<proteinExistence type="predicted"/>
<comment type="caution">
    <text evidence="2">The sequence shown here is derived from an EMBL/GenBank/DDBJ whole genome shotgun (WGS) entry which is preliminary data.</text>
</comment>
<evidence type="ECO:0000313" key="2">
    <source>
        <dbReference type="EMBL" id="KAA1253421.1"/>
    </source>
</evidence>
<feature type="transmembrane region" description="Helical" evidence="1">
    <location>
        <begin position="70"/>
        <end position="90"/>
    </location>
</feature>
<feature type="transmembrane region" description="Helical" evidence="1">
    <location>
        <begin position="45"/>
        <end position="64"/>
    </location>
</feature>
<name>A0A5B1BZM8_VIBCL</name>
<dbReference type="AlphaFoldDB" id="A0A5B1BZM8"/>
<evidence type="ECO:0000313" key="3">
    <source>
        <dbReference type="Proteomes" id="UP000323225"/>
    </source>
</evidence>
<dbReference type="EMBL" id="VUAA01000022">
    <property type="protein sequence ID" value="KAA1253421.1"/>
    <property type="molecule type" value="Genomic_DNA"/>
</dbReference>
<protein>
    <submittedName>
        <fullName evidence="2">Uncharacterized protein</fullName>
    </submittedName>
</protein>